<dbReference type="STRING" id="4615.A0A199V4Y6"/>
<reference evidence="8 9" key="1">
    <citation type="journal article" date="2016" name="DNA Res.">
        <title>The draft genome of MD-2 pineapple using hybrid error correction of long reads.</title>
        <authorList>
            <person name="Redwan R.M."/>
            <person name="Saidin A."/>
            <person name="Kumar S.V."/>
        </authorList>
    </citation>
    <scope>NUCLEOTIDE SEQUENCE [LARGE SCALE GENOMIC DNA]</scope>
    <source>
        <strain evidence="9">cv. MD2</strain>
        <tissue evidence="8">Leaf</tissue>
    </source>
</reference>
<dbReference type="Proteomes" id="UP000092600">
    <property type="component" value="Unassembled WGS sequence"/>
</dbReference>
<dbReference type="InterPro" id="IPR038103">
    <property type="entry name" value="CDC73_C_sf"/>
</dbReference>
<accession>A0A199V4Y6</accession>
<dbReference type="EMBL" id="LSRQ01003229">
    <property type="protein sequence ID" value="OAY72119.1"/>
    <property type="molecule type" value="Genomic_DNA"/>
</dbReference>
<dbReference type="Pfam" id="PF16050">
    <property type="entry name" value="CDC73_N"/>
    <property type="match status" value="1"/>
</dbReference>
<dbReference type="InterPro" id="IPR031336">
    <property type="entry name" value="CDC73_C"/>
</dbReference>
<dbReference type="PANTHER" id="PTHR12466">
    <property type="entry name" value="CDC73 DOMAIN PROTEIN"/>
    <property type="match status" value="1"/>
</dbReference>
<name>A0A199V4Y6_ANACO</name>
<feature type="domain" description="Paf1 complex subunit Cdc73 N-terminal" evidence="7">
    <location>
        <begin position="2"/>
        <end position="114"/>
    </location>
</feature>
<keyword evidence="5" id="KW-0539">Nucleus</keyword>
<evidence type="ECO:0000259" key="7">
    <source>
        <dbReference type="Pfam" id="PF16050"/>
    </source>
</evidence>
<dbReference type="FunFam" id="3.40.50.11990:FF:000002">
    <property type="entry name" value="protein CDC73 homolog"/>
    <property type="match status" value="1"/>
</dbReference>
<protein>
    <submittedName>
        <fullName evidence="8">Protein CDC</fullName>
    </submittedName>
</protein>
<comment type="caution">
    <text evidence="8">The sequence shown here is derived from an EMBL/GenBank/DDBJ whole genome shotgun (WGS) entry which is preliminary data.</text>
</comment>
<dbReference type="GO" id="GO:0006368">
    <property type="term" value="P:transcription elongation by RNA polymerase II"/>
    <property type="evidence" value="ECO:0007669"/>
    <property type="project" value="InterPro"/>
</dbReference>
<evidence type="ECO:0000256" key="3">
    <source>
        <dbReference type="ARBA" id="ARBA00023015"/>
    </source>
</evidence>
<evidence type="ECO:0000256" key="4">
    <source>
        <dbReference type="ARBA" id="ARBA00023163"/>
    </source>
</evidence>
<organism evidence="8 9">
    <name type="scientific">Ananas comosus</name>
    <name type="common">Pineapple</name>
    <name type="synonym">Ananas ananas</name>
    <dbReference type="NCBI Taxonomy" id="4615"/>
    <lineage>
        <taxon>Eukaryota</taxon>
        <taxon>Viridiplantae</taxon>
        <taxon>Streptophyta</taxon>
        <taxon>Embryophyta</taxon>
        <taxon>Tracheophyta</taxon>
        <taxon>Spermatophyta</taxon>
        <taxon>Magnoliopsida</taxon>
        <taxon>Liliopsida</taxon>
        <taxon>Poales</taxon>
        <taxon>Bromeliaceae</taxon>
        <taxon>Bromelioideae</taxon>
        <taxon>Ananas</taxon>
    </lineage>
</organism>
<evidence type="ECO:0000256" key="1">
    <source>
        <dbReference type="ARBA" id="ARBA00004123"/>
    </source>
</evidence>
<evidence type="ECO:0000256" key="5">
    <source>
        <dbReference type="ARBA" id="ARBA00023242"/>
    </source>
</evidence>
<feature type="domain" description="Cell division control protein 73 C-terminal" evidence="6">
    <location>
        <begin position="210"/>
        <end position="364"/>
    </location>
</feature>
<dbReference type="Pfam" id="PF05179">
    <property type="entry name" value="CDC73_C"/>
    <property type="match status" value="1"/>
</dbReference>
<keyword evidence="3" id="KW-0805">Transcription regulation</keyword>
<dbReference type="AlphaFoldDB" id="A0A199V4Y6"/>
<evidence type="ECO:0000256" key="2">
    <source>
        <dbReference type="ARBA" id="ARBA00010427"/>
    </source>
</evidence>
<proteinExistence type="inferred from homology"/>
<dbReference type="GO" id="GO:0032968">
    <property type="term" value="P:positive regulation of transcription elongation by RNA polymerase II"/>
    <property type="evidence" value="ECO:0007669"/>
    <property type="project" value="TreeGrafter"/>
</dbReference>
<evidence type="ECO:0000259" key="6">
    <source>
        <dbReference type="Pfam" id="PF05179"/>
    </source>
</evidence>
<dbReference type="InterPro" id="IPR032041">
    <property type="entry name" value="Cdc73_N"/>
</dbReference>
<dbReference type="InterPro" id="IPR007852">
    <property type="entry name" value="Cdc73/Parafibromin"/>
</dbReference>
<comment type="similarity">
    <text evidence="2">Belongs to the CDC73 family.</text>
</comment>
<gene>
    <name evidence="8" type="ORF">ACMD2_22356</name>
</gene>
<evidence type="ECO:0000313" key="9">
    <source>
        <dbReference type="Proteomes" id="UP000092600"/>
    </source>
</evidence>
<sequence>MDPLSVLRDFAARGELEKITQVGEEFRFGAGGEYAFPCSAATAYRSKLGGHYTLDALLFFLRHHHLKHTDYLQSARLRRLPTVTLPDRRPLLDYLLGRTSSSSALAIDLLPSAPDPPAPLEHSRGDREALLACRNRDFLAVLAAATRREEERHRAEALQRKDGLVARTRLAGAAGPPAASDAAAAAAAGDDPAEPKPRMLLKAGKVGEGVPIILVPSASQTLITIYNVKEFLEDGVFVPTDVKTKAMKGARPERVTVQKKLSRDRAVAAYEVRDKPSALKPDDWDRVVAVFVLGKEWQFKDWPFKDHVEIFNKIIGFFVRFEDDSVESAKMVKQWNVKIISISKNKRHQDRAAALEVWDRLEAFMRSRSH</sequence>
<dbReference type="Gene3D" id="3.40.50.11990">
    <property type="entry name" value="RNA polymerase II accessory factor, Cdc73 C-terminal domain"/>
    <property type="match status" value="1"/>
</dbReference>
<evidence type="ECO:0000313" key="8">
    <source>
        <dbReference type="EMBL" id="OAY72119.1"/>
    </source>
</evidence>
<comment type="subcellular location">
    <subcellularLocation>
        <location evidence="1">Nucleus</location>
    </subcellularLocation>
</comment>
<dbReference type="GO" id="GO:0000993">
    <property type="term" value="F:RNA polymerase II complex binding"/>
    <property type="evidence" value="ECO:0007669"/>
    <property type="project" value="TreeGrafter"/>
</dbReference>
<keyword evidence="4" id="KW-0804">Transcription</keyword>
<dbReference type="GO" id="GO:0016593">
    <property type="term" value="C:Cdc73/Paf1 complex"/>
    <property type="evidence" value="ECO:0007669"/>
    <property type="project" value="InterPro"/>
</dbReference>
<dbReference type="PANTHER" id="PTHR12466:SF8">
    <property type="entry name" value="PARAFIBROMIN"/>
    <property type="match status" value="1"/>
</dbReference>